<name>A0AAD7MUS7_9AGAR</name>
<sequence length="522" mass="59079">MESESPFAQHLNTNYSPSDSEVKWIHSHLVPHVLEVSRLESLIRDLSAQRERTLAYIGAHRALLSPVRRMPLDIMQEIFLACLPTHRNAVMCAREAPLILIRICRAWKTLALSTPALWVSLHIPLQYLFYDSRHVEARKWLERSSRCPLSISIVGARDMEQWERNHPEEVDMAMETLSACSDRWRNLDLSFGFDEGMLRLGKVYAPNLVAVTINAEPWQTEQMELLTTPSLRSVALRTSPDFDNWILRLPLQWHHLTSLKLSEKNTLPMRGMSPLVALEILRRCPELINFEGDIIAFPNDLPPLSPQPTISLPAIREFVLRRCASAVGPASIGYLLQHLRMPQLRHLQLPRTGYLFHSVSPFLGDLGIQSPLIEDFSLDLAGLAQESLAENLLMLRCLNKLVVLDRTSGGPLDGEATPPRLFAFLASSTPPACPMLKELHVTECYSYGDADLLDFARKRLDHGGGHFTRLNVEYRRPSHPIAPEVLAPFIARGLNISTTFPHPARVSVCQRRETPWTGLKNL</sequence>
<accession>A0AAD7MUS7</accession>
<dbReference type="SUPFAM" id="SSF52047">
    <property type="entry name" value="RNI-like"/>
    <property type="match status" value="1"/>
</dbReference>
<dbReference type="AlphaFoldDB" id="A0AAD7MUS7"/>
<protein>
    <recommendedName>
        <fullName evidence="3">F-box domain-containing protein</fullName>
    </recommendedName>
</protein>
<comment type="caution">
    <text evidence="1">The sequence shown here is derived from an EMBL/GenBank/DDBJ whole genome shotgun (WGS) entry which is preliminary data.</text>
</comment>
<dbReference type="EMBL" id="JARJLG010000165">
    <property type="protein sequence ID" value="KAJ7733862.1"/>
    <property type="molecule type" value="Genomic_DNA"/>
</dbReference>
<evidence type="ECO:0000313" key="1">
    <source>
        <dbReference type="EMBL" id="KAJ7733862.1"/>
    </source>
</evidence>
<reference evidence="1" key="1">
    <citation type="submission" date="2023-03" db="EMBL/GenBank/DDBJ databases">
        <title>Massive genome expansion in bonnet fungi (Mycena s.s.) driven by repeated elements and novel gene families across ecological guilds.</title>
        <authorList>
            <consortium name="Lawrence Berkeley National Laboratory"/>
            <person name="Harder C.B."/>
            <person name="Miyauchi S."/>
            <person name="Viragh M."/>
            <person name="Kuo A."/>
            <person name="Thoen E."/>
            <person name="Andreopoulos B."/>
            <person name="Lu D."/>
            <person name="Skrede I."/>
            <person name="Drula E."/>
            <person name="Henrissat B."/>
            <person name="Morin E."/>
            <person name="Kohler A."/>
            <person name="Barry K."/>
            <person name="LaButti K."/>
            <person name="Morin E."/>
            <person name="Salamov A."/>
            <person name="Lipzen A."/>
            <person name="Mereny Z."/>
            <person name="Hegedus B."/>
            <person name="Baldrian P."/>
            <person name="Stursova M."/>
            <person name="Weitz H."/>
            <person name="Taylor A."/>
            <person name="Grigoriev I.V."/>
            <person name="Nagy L.G."/>
            <person name="Martin F."/>
            <person name="Kauserud H."/>
        </authorList>
    </citation>
    <scope>NUCLEOTIDE SEQUENCE</scope>
    <source>
        <strain evidence="1">CBHHK188m</strain>
    </source>
</reference>
<gene>
    <name evidence="1" type="ORF">DFH07DRAFT_845218</name>
</gene>
<dbReference type="Gene3D" id="3.80.10.10">
    <property type="entry name" value="Ribonuclease Inhibitor"/>
    <property type="match status" value="1"/>
</dbReference>
<evidence type="ECO:0000313" key="2">
    <source>
        <dbReference type="Proteomes" id="UP001215280"/>
    </source>
</evidence>
<keyword evidence="2" id="KW-1185">Reference proteome</keyword>
<organism evidence="1 2">
    <name type="scientific">Mycena maculata</name>
    <dbReference type="NCBI Taxonomy" id="230809"/>
    <lineage>
        <taxon>Eukaryota</taxon>
        <taxon>Fungi</taxon>
        <taxon>Dikarya</taxon>
        <taxon>Basidiomycota</taxon>
        <taxon>Agaricomycotina</taxon>
        <taxon>Agaricomycetes</taxon>
        <taxon>Agaricomycetidae</taxon>
        <taxon>Agaricales</taxon>
        <taxon>Marasmiineae</taxon>
        <taxon>Mycenaceae</taxon>
        <taxon>Mycena</taxon>
    </lineage>
</organism>
<dbReference type="Proteomes" id="UP001215280">
    <property type="component" value="Unassembled WGS sequence"/>
</dbReference>
<evidence type="ECO:0008006" key="3">
    <source>
        <dbReference type="Google" id="ProtNLM"/>
    </source>
</evidence>
<dbReference type="InterPro" id="IPR032675">
    <property type="entry name" value="LRR_dom_sf"/>
</dbReference>
<proteinExistence type="predicted"/>